<dbReference type="Proteomes" id="UP000216107">
    <property type="component" value="Unassembled WGS sequence"/>
</dbReference>
<sequence length="120" mass="13177">MRLKLLLSLLALNILMIPSLVQATPGERQIIGKDSVHGLVIGEIIPGSRFAALQIGMLRGEVEQLLGKPDELQILDTGLASLYFGSFKWQTEQSYAGEGRLLFDRTGRLIQIDASQPESD</sequence>
<keyword evidence="5" id="KW-1185">Reference proteome</keyword>
<proteinExistence type="predicted"/>
<evidence type="ECO:0000313" key="2">
    <source>
        <dbReference type="EMBL" id="KAF7598937.1"/>
    </source>
</evidence>
<accession>A0A272ES26</accession>
<evidence type="ECO:0000256" key="1">
    <source>
        <dbReference type="SAM" id="SignalP"/>
    </source>
</evidence>
<reference evidence="3 4" key="2">
    <citation type="submission" date="2017-07" db="EMBL/GenBank/DDBJ databases">
        <title>Candidatus Dactylopiibacterium carminicum, a nitrogen-fixing symbiont of the cochineal insect Dactylopius coccus and Dactylopius opuntiae (Hemiptera: Coccoidea: Dactylopiidae).</title>
        <authorList>
            <person name="Vera A."/>
        </authorList>
    </citation>
    <scope>NUCLEOTIDE SEQUENCE [LARGE SCALE GENOMIC DNA]</scope>
    <source>
        <strain evidence="3 4">NFDCM</strain>
    </source>
</reference>
<evidence type="ECO:0008006" key="6">
    <source>
        <dbReference type="Google" id="ProtNLM"/>
    </source>
</evidence>
<dbReference type="RefSeq" id="WP_095524879.1">
    <property type="nucleotide sequence ID" value="NZ_MDUX01000033.1"/>
</dbReference>
<feature type="chain" id="PRO_5012334564" description="Lipoprotein SmpA/OmlA domain-containing protein" evidence="1">
    <location>
        <begin position="24"/>
        <end position="120"/>
    </location>
</feature>
<name>A0A272ES26_9RHOO</name>
<dbReference type="AlphaFoldDB" id="A0A272ES26"/>
<protein>
    <recommendedName>
        <fullName evidence="6">Lipoprotein SmpA/OmlA domain-containing protein</fullName>
    </recommendedName>
</protein>
<organism evidence="3 4">
    <name type="scientific">Candidatus Dactylopiibacterium carminicum</name>
    <dbReference type="NCBI Taxonomy" id="857335"/>
    <lineage>
        <taxon>Bacteria</taxon>
        <taxon>Pseudomonadati</taxon>
        <taxon>Pseudomonadota</taxon>
        <taxon>Betaproteobacteria</taxon>
        <taxon>Rhodocyclales</taxon>
        <taxon>Rhodocyclaceae</taxon>
        <taxon>Candidatus Dactylopiibacterium</taxon>
    </lineage>
</organism>
<reference evidence="2 5" key="1">
    <citation type="submission" date="2016-08" db="EMBL/GenBank/DDBJ databases">
        <title>Candidatus Dactylopiibacterium carminicum genome sequence.</title>
        <authorList>
            <person name="Ramirez-Puebla S.T."/>
            <person name="Ormeno-Orrillo E."/>
            <person name="Vera-Ponce De Leon A."/>
            <person name="Luis L."/>
            <person name="Sanchez-Flores A."/>
            <person name="Monica R."/>
            <person name="Martinez-Romero E."/>
        </authorList>
    </citation>
    <scope>NUCLEOTIDE SEQUENCE [LARGE SCALE GENOMIC DNA]</scope>
    <source>
        <strain evidence="2">END1</strain>
    </source>
</reference>
<dbReference type="EMBL" id="MDUX01000033">
    <property type="protein sequence ID" value="KAF7598937.1"/>
    <property type="molecule type" value="Genomic_DNA"/>
</dbReference>
<gene>
    <name evidence="2" type="ORF">BGI27_10735</name>
    <name evidence="3" type="ORF">CGU29_09820</name>
</gene>
<evidence type="ECO:0000313" key="3">
    <source>
        <dbReference type="EMBL" id="PAS92913.1"/>
    </source>
</evidence>
<dbReference type="EMBL" id="NMRN01000027">
    <property type="protein sequence ID" value="PAS92913.1"/>
    <property type="molecule type" value="Genomic_DNA"/>
</dbReference>
<evidence type="ECO:0000313" key="5">
    <source>
        <dbReference type="Proteomes" id="UP000623509"/>
    </source>
</evidence>
<dbReference type="Proteomes" id="UP000623509">
    <property type="component" value="Unassembled WGS sequence"/>
</dbReference>
<comment type="caution">
    <text evidence="3">The sequence shown here is derived from an EMBL/GenBank/DDBJ whole genome shotgun (WGS) entry which is preliminary data.</text>
</comment>
<feature type="signal peptide" evidence="1">
    <location>
        <begin position="1"/>
        <end position="23"/>
    </location>
</feature>
<evidence type="ECO:0000313" key="4">
    <source>
        <dbReference type="Proteomes" id="UP000216107"/>
    </source>
</evidence>
<dbReference type="OrthoDB" id="7304788at2"/>
<keyword evidence="1" id="KW-0732">Signal</keyword>